<keyword evidence="2" id="KW-1185">Reference proteome</keyword>
<evidence type="ECO:0008006" key="3">
    <source>
        <dbReference type="Google" id="ProtNLM"/>
    </source>
</evidence>
<protein>
    <recommendedName>
        <fullName evidence="3">Recombinase RecT</fullName>
    </recommendedName>
</protein>
<organism evidence="1 2">
    <name type="scientific">Hominiventricola filiformis</name>
    <dbReference type="NCBI Taxonomy" id="2885352"/>
    <lineage>
        <taxon>Bacteria</taxon>
        <taxon>Bacillati</taxon>
        <taxon>Bacillota</taxon>
        <taxon>Clostridia</taxon>
        <taxon>Lachnospirales</taxon>
        <taxon>Lachnospiraceae</taxon>
        <taxon>Hominiventricola</taxon>
    </lineage>
</organism>
<dbReference type="Proteomes" id="UP001198220">
    <property type="component" value="Unassembled WGS sequence"/>
</dbReference>
<dbReference type="AlphaFoldDB" id="A0AAE3A7L2"/>
<dbReference type="EMBL" id="JAJEPS010000002">
    <property type="protein sequence ID" value="MCC2125305.1"/>
    <property type="molecule type" value="Genomic_DNA"/>
</dbReference>
<reference evidence="1 2" key="1">
    <citation type="submission" date="2021-10" db="EMBL/GenBank/DDBJ databases">
        <title>Anaerobic single-cell dispensing facilitates the cultivation of human gut bacteria.</title>
        <authorList>
            <person name="Afrizal A."/>
        </authorList>
    </citation>
    <scope>NUCLEOTIDE SEQUENCE [LARGE SCALE GENOMIC DNA]</scope>
    <source>
        <strain evidence="1 2">CLA-AA-H276</strain>
    </source>
</reference>
<comment type="caution">
    <text evidence="1">The sequence shown here is derived from an EMBL/GenBank/DDBJ whole genome shotgun (WGS) entry which is preliminary data.</text>
</comment>
<gene>
    <name evidence="1" type="ORF">LKD36_03820</name>
</gene>
<accession>A0AAE3A7L2</accession>
<evidence type="ECO:0000313" key="1">
    <source>
        <dbReference type="EMBL" id="MCC2125305.1"/>
    </source>
</evidence>
<sequence length="223" mass="24701">MEEVMIQERNEVAVESAFSNLANFKELYDIGKMFASSSLVPAAYQGKPMDCAIAVDMANRMGVSPMMVMQNLHVIKGVPSWSGQACMSLIKASREFKDVHHVYFGERHTDSWGCRVVATNKKTGEEIKGPEVSIQMAKDNGWYSKKDKMGNETSKWQAIPELMLAYRAAAFFARVHTPNSLMGCKVEGEVEDIQPSEAPKAVDPFIVPPADDAVMKEAEEVFG</sequence>
<evidence type="ECO:0000313" key="2">
    <source>
        <dbReference type="Proteomes" id="UP001198220"/>
    </source>
</evidence>
<name>A0AAE3A7L2_9FIRM</name>
<proteinExistence type="predicted"/>
<dbReference type="RefSeq" id="WP_308458761.1">
    <property type="nucleotide sequence ID" value="NZ_JAJEPS010000002.1"/>
</dbReference>